<sequence>MAGDPSSNGTAVQRVDWSALRAYIAGKEAFEAEHGHPAPLTDQEVSAIAILLRPAPRPEPDLGKTNWLGLLNRELKHFSLSSIHFSLQFPHSPHRIMFLFEAGKATSFPLSTEHQNSS</sequence>
<accession>A0A135SYG5</accession>
<organism evidence="1 2">
    <name type="scientific">Colletotrichum nymphaeae SA-01</name>
    <dbReference type="NCBI Taxonomy" id="1460502"/>
    <lineage>
        <taxon>Eukaryota</taxon>
        <taxon>Fungi</taxon>
        <taxon>Dikarya</taxon>
        <taxon>Ascomycota</taxon>
        <taxon>Pezizomycotina</taxon>
        <taxon>Sordariomycetes</taxon>
        <taxon>Hypocreomycetidae</taxon>
        <taxon>Glomerellales</taxon>
        <taxon>Glomerellaceae</taxon>
        <taxon>Colletotrichum</taxon>
        <taxon>Colletotrichum acutatum species complex</taxon>
    </lineage>
</organism>
<reference evidence="1 2" key="1">
    <citation type="submission" date="2014-02" db="EMBL/GenBank/DDBJ databases">
        <title>The genome sequence of Colletotrichum nymphaeae SA-01.</title>
        <authorList>
            <person name="Baroncelli R."/>
            <person name="Thon M.R."/>
        </authorList>
    </citation>
    <scope>NUCLEOTIDE SEQUENCE [LARGE SCALE GENOMIC DNA]</scope>
    <source>
        <strain evidence="1 2">SA-01</strain>
    </source>
</reference>
<keyword evidence="2" id="KW-1185">Reference proteome</keyword>
<evidence type="ECO:0000313" key="1">
    <source>
        <dbReference type="EMBL" id="KXH40949.1"/>
    </source>
</evidence>
<name>A0A135SYG5_9PEZI</name>
<dbReference type="AlphaFoldDB" id="A0A135SYG5"/>
<dbReference type="OrthoDB" id="5222339at2759"/>
<gene>
    <name evidence="1" type="ORF">CNYM01_14051</name>
</gene>
<protein>
    <submittedName>
        <fullName evidence="1">Uncharacterized protein</fullName>
    </submittedName>
</protein>
<dbReference type="EMBL" id="JEMN01001300">
    <property type="protein sequence ID" value="KXH40949.1"/>
    <property type="molecule type" value="Genomic_DNA"/>
</dbReference>
<evidence type="ECO:0000313" key="2">
    <source>
        <dbReference type="Proteomes" id="UP000070054"/>
    </source>
</evidence>
<dbReference type="Proteomes" id="UP000070054">
    <property type="component" value="Unassembled WGS sequence"/>
</dbReference>
<proteinExistence type="predicted"/>
<comment type="caution">
    <text evidence="1">The sequence shown here is derived from an EMBL/GenBank/DDBJ whole genome shotgun (WGS) entry which is preliminary data.</text>
</comment>